<feature type="domain" description="Exportin-1/Importin-beta-like" evidence="11">
    <location>
        <begin position="122"/>
        <end position="283"/>
    </location>
</feature>
<proteinExistence type="inferred from homology"/>
<dbReference type="Pfam" id="PF08389">
    <property type="entry name" value="Xpo1"/>
    <property type="match status" value="1"/>
</dbReference>
<name>A0A1I8G2P9_9PLAT</name>
<keyword evidence="3 10" id="KW-0813">Transport</keyword>
<organism evidence="13 14">
    <name type="scientific">Macrostomum lignano</name>
    <dbReference type="NCBI Taxonomy" id="282301"/>
    <lineage>
        <taxon>Eukaryota</taxon>
        <taxon>Metazoa</taxon>
        <taxon>Spiralia</taxon>
        <taxon>Lophotrochozoa</taxon>
        <taxon>Platyhelminthes</taxon>
        <taxon>Rhabditophora</taxon>
        <taxon>Macrostomorpha</taxon>
        <taxon>Macrostomida</taxon>
        <taxon>Macrostomidae</taxon>
        <taxon>Macrostomum</taxon>
    </lineage>
</organism>
<dbReference type="GO" id="GO:0000049">
    <property type="term" value="F:tRNA binding"/>
    <property type="evidence" value="ECO:0007669"/>
    <property type="project" value="UniProtKB-UniRule"/>
</dbReference>
<dbReference type="GO" id="GO:0005643">
    <property type="term" value="C:nuclear pore"/>
    <property type="evidence" value="ECO:0007669"/>
    <property type="project" value="TreeGrafter"/>
</dbReference>
<dbReference type="InterPro" id="IPR011989">
    <property type="entry name" value="ARM-like"/>
</dbReference>
<dbReference type="Gene3D" id="1.25.10.10">
    <property type="entry name" value="Leucine-rich Repeat Variant"/>
    <property type="match status" value="2"/>
</dbReference>
<keyword evidence="6 10" id="KW-0694">RNA-binding</keyword>
<keyword evidence="5 10" id="KW-0820">tRNA-binding</keyword>
<evidence type="ECO:0000259" key="12">
    <source>
        <dbReference type="Pfam" id="PF19282"/>
    </source>
</evidence>
<evidence type="ECO:0000313" key="13">
    <source>
        <dbReference type="Proteomes" id="UP000095280"/>
    </source>
</evidence>
<evidence type="ECO:0000256" key="8">
    <source>
        <dbReference type="ARBA" id="ARBA00029784"/>
    </source>
</evidence>
<dbReference type="WBParaSite" id="maker-uti_cns_0000658-snap-gene-0.5-mRNA-1">
    <property type="protein sequence ID" value="maker-uti_cns_0000658-snap-gene-0.5-mRNA-1"/>
    <property type="gene ID" value="maker-uti_cns_0000658-snap-gene-0.5"/>
</dbReference>
<dbReference type="InterPro" id="IPR045546">
    <property type="entry name" value="Exportin-T_C"/>
</dbReference>
<keyword evidence="7 10" id="KW-0539">Nucleus</keyword>
<dbReference type="GO" id="GO:0016363">
    <property type="term" value="C:nuclear matrix"/>
    <property type="evidence" value="ECO:0007669"/>
    <property type="project" value="TreeGrafter"/>
</dbReference>
<evidence type="ECO:0000256" key="9">
    <source>
        <dbReference type="ARBA" id="ARBA00032199"/>
    </source>
</evidence>
<keyword evidence="13" id="KW-1185">Reference proteome</keyword>
<keyword evidence="4 10" id="KW-0963">Cytoplasm</keyword>
<evidence type="ECO:0000256" key="7">
    <source>
        <dbReference type="ARBA" id="ARBA00023242"/>
    </source>
</evidence>
<dbReference type="GO" id="GO:0071528">
    <property type="term" value="P:tRNA re-export from nucleus"/>
    <property type="evidence" value="ECO:0007669"/>
    <property type="project" value="UniProtKB-UniRule"/>
</dbReference>
<dbReference type="PANTHER" id="PTHR15952">
    <property type="entry name" value="EXPORTIN-T/LOS1"/>
    <property type="match status" value="1"/>
</dbReference>
<evidence type="ECO:0000259" key="11">
    <source>
        <dbReference type="Pfam" id="PF08389"/>
    </source>
</evidence>
<evidence type="ECO:0000256" key="6">
    <source>
        <dbReference type="ARBA" id="ARBA00022884"/>
    </source>
</evidence>
<feature type="domain" description="Exportin-T C-terminal" evidence="12">
    <location>
        <begin position="372"/>
        <end position="1008"/>
    </location>
</feature>
<dbReference type="InterPro" id="IPR040017">
    <property type="entry name" value="XPOT"/>
</dbReference>
<dbReference type="PANTHER" id="PTHR15952:SF11">
    <property type="entry name" value="EXPORTIN-T"/>
    <property type="match status" value="1"/>
</dbReference>
<dbReference type="Proteomes" id="UP000095280">
    <property type="component" value="Unplaced"/>
</dbReference>
<evidence type="ECO:0000256" key="5">
    <source>
        <dbReference type="ARBA" id="ARBA00022555"/>
    </source>
</evidence>
<evidence type="ECO:0000256" key="4">
    <source>
        <dbReference type="ARBA" id="ARBA00022490"/>
    </source>
</evidence>
<dbReference type="GO" id="GO:0005737">
    <property type="term" value="C:cytoplasm"/>
    <property type="evidence" value="ECO:0007669"/>
    <property type="project" value="UniProtKB-SubCell"/>
</dbReference>
<dbReference type="GO" id="GO:0031267">
    <property type="term" value="F:small GTPase binding"/>
    <property type="evidence" value="ECO:0007669"/>
    <property type="project" value="InterPro"/>
</dbReference>
<evidence type="ECO:0000313" key="14">
    <source>
        <dbReference type="WBParaSite" id="maker-uti_cns_0000658-snap-gene-0.5-mRNA-1"/>
    </source>
</evidence>
<evidence type="ECO:0000256" key="3">
    <source>
        <dbReference type="ARBA" id="ARBA00022448"/>
    </source>
</evidence>
<evidence type="ECO:0000256" key="2">
    <source>
        <dbReference type="ARBA" id="ARBA00018928"/>
    </source>
</evidence>
<comment type="function">
    <text evidence="10">tRNA nucleus export receptor which facilitates tRNA translocation across the nuclear pore complex.</text>
</comment>
<dbReference type="Pfam" id="PF19282">
    <property type="entry name" value="Exportin-T"/>
    <property type="match status" value="1"/>
</dbReference>
<dbReference type="SUPFAM" id="SSF48371">
    <property type="entry name" value="ARM repeat"/>
    <property type="match status" value="1"/>
</dbReference>
<evidence type="ECO:0000256" key="10">
    <source>
        <dbReference type="RuleBase" id="RU366037"/>
    </source>
</evidence>
<sequence length="1013" mass="109338">MDSGGSNGDSLDWNLLAGLRLDASQSERHKATVYFEELRSRPDGWLLCARLLLESGSAEGQSGRGLVAGLDDNVKYFCLQVIEHYLRTGYKCNSGPEQHAQVRQFLAGWSGNFINGNVEEKSYVRNKVAQLYSLAFVVDYPQRWPTFIEDLTGTLVYGDRAVDLFLRILHTIDGDVVDREIPHTAEENARNAAIKDRMRETCFLAPNSIVQANAAHQTQLADVWYWILTSGGIRTDLVCLCLDVVALYASWIDIGLLANQRYADVFLALMGQPLCRESVCSCLSALVAKGMPAEAKVSLVESYAELLRGAGLMDPSDSESGDYLASLGKLIGALGLQLVRCFSLRGNNGAGRNGSGGGDGGAGGSAGSSSGNEAGWVRQLLGTVISKLQLDESYDAESPGEEEAMFDEYRRDLKVLFGNLVALDGPLVLTICSEFVAHLLPRWQSVSPAQTEVAVYLLHLLGEFLPPSKSGDHFVAGSGGLSSEGAEQPALFTGMLVSLVTSQVSRCQHPLVTLRYFETVVRYEKFFVHNTQFVPEVLMSFLDERGLQSSNLMIRSRVSYLLSRFVKCHKHQLRGYTQEILAKLQPLLRPRNVVLPAVSPTGDGSGDFASSLNNNNDDNNNPPLAPSDQMFLFESVALLIVSSGIEPQQKRALFEALLSPLLQQVSRLVADLPLQPDEASQLAYAECAKCNIEFVSRASKAFSVGATMADNGCAEPFAQLTGAFLTALGLPDCVAGRNKICTAVRGYLHRMVICLDAGVLPYIPMAAEQLLRSPDAQDLHDFYALLGQLVPKFKSDLMPFLARLLPPLMQATLSSLGQLDAEPTRDPGAAAPLRKAYLAFLACLCSNRLAEAILCQPADCLKCALASLNSVVAADGALADDAATCRAALGCVKGLATATGDADWPSDIVSRQAFLAEFLLACLRAPMSAGASNSGSNGVDLREAQTALFLSDLASFLVALRETAPNEILQCIQTVISAQAAQELINLIGQCETGNHKPVTNFLKTYYQSIKAA</sequence>
<comment type="similarity">
    <text evidence="10">Belongs to the exportin family.</text>
</comment>
<dbReference type="InterPro" id="IPR016024">
    <property type="entry name" value="ARM-type_fold"/>
</dbReference>
<protein>
    <recommendedName>
        <fullName evidence="2 10">Exportin-T</fullName>
    </recommendedName>
    <alternativeName>
        <fullName evidence="8 10">Exportin(tRNA)</fullName>
    </alternativeName>
    <alternativeName>
        <fullName evidence="9 10">tRNA exportin</fullName>
    </alternativeName>
</protein>
<dbReference type="AlphaFoldDB" id="A0A1I8G2P9"/>
<comment type="subcellular location">
    <subcellularLocation>
        <location evidence="1 10">Cytoplasm</location>
    </subcellularLocation>
    <subcellularLocation>
        <location evidence="10">Nucleus</location>
    </subcellularLocation>
    <text evidence="10">Shuttles between the nucleus and the cytoplasm.</text>
</comment>
<dbReference type="InterPro" id="IPR013598">
    <property type="entry name" value="Exportin-1/Importin-b-like"/>
</dbReference>
<reference evidence="14" key="1">
    <citation type="submission" date="2016-11" db="UniProtKB">
        <authorList>
            <consortium name="WormBaseParasite"/>
        </authorList>
    </citation>
    <scope>IDENTIFICATION</scope>
</reference>
<accession>A0A1I8G2P9</accession>
<evidence type="ECO:0000256" key="1">
    <source>
        <dbReference type="ARBA" id="ARBA00004496"/>
    </source>
</evidence>